<protein>
    <submittedName>
        <fullName evidence="5">CCHC-type domain-containing protein</fullName>
    </submittedName>
</protein>
<dbReference type="InterPro" id="IPR005312">
    <property type="entry name" value="DUF1759"/>
</dbReference>
<dbReference type="EMBL" id="UYSL01007658">
    <property type="protein sequence ID" value="VDL67861.1"/>
    <property type="molecule type" value="Genomic_DNA"/>
</dbReference>
<dbReference type="SUPFAM" id="SSF57756">
    <property type="entry name" value="Retrovirus zinc finger-like domains"/>
    <property type="match status" value="1"/>
</dbReference>
<gene>
    <name evidence="3" type="ORF">NBR_LOCUS4272</name>
</gene>
<dbReference type="Proteomes" id="UP000271162">
    <property type="component" value="Unassembled WGS sequence"/>
</dbReference>
<dbReference type="WBParaSite" id="NBR_0000427101-mRNA-1">
    <property type="protein sequence ID" value="NBR_0000427101-mRNA-1"/>
    <property type="gene ID" value="NBR_0000427101"/>
</dbReference>
<accession>A0A0N4XP19</accession>
<dbReference type="GO" id="GO:0005737">
    <property type="term" value="C:cytoplasm"/>
    <property type="evidence" value="ECO:0007669"/>
    <property type="project" value="UniProtKB-ARBA"/>
</dbReference>
<evidence type="ECO:0000256" key="1">
    <source>
        <dbReference type="SAM" id="MobiDB-lite"/>
    </source>
</evidence>
<dbReference type="InterPro" id="IPR036875">
    <property type="entry name" value="Znf_CCHC_sf"/>
</dbReference>
<dbReference type="OMA" id="XHLERER"/>
<reference evidence="5" key="1">
    <citation type="submission" date="2017-02" db="UniProtKB">
        <authorList>
            <consortium name="WormBaseParasite"/>
        </authorList>
    </citation>
    <scope>IDENTIFICATION</scope>
</reference>
<feature type="domain" description="CCHC-type" evidence="2">
    <location>
        <begin position="217"/>
        <end position="233"/>
    </location>
</feature>
<dbReference type="Pfam" id="PF03564">
    <property type="entry name" value="DUF1759"/>
    <property type="match status" value="1"/>
</dbReference>
<reference evidence="3 4" key="2">
    <citation type="submission" date="2018-11" db="EMBL/GenBank/DDBJ databases">
        <authorList>
            <consortium name="Pathogen Informatics"/>
        </authorList>
    </citation>
    <scope>NUCLEOTIDE SEQUENCE [LARGE SCALE GENOMIC DNA]</scope>
</reference>
<feature type="region of interest" description="Disordered" evidence="1">
    <location>
        <begin position="256"/>
        <end position="278"/>
    </location>
</feature>
<dbReference type="PANTHER" id="PTHR47331:SF4">
    <property type="entry name" value="PEPTIDASE S1 DOMAIN-CONTAINING PROTEIN"/>
    <property type="match status" value="1"/>
</dbReference>
<feature type="compositionally biased region" description="Basic and acidic residues" evidence="1">
    <location>
        <begin position="259"/>
        <end position="268"/>
    </location>
</feature>
<dbReference type="STRING" id="27835.A0A0N4XP19"/>
<evidence type="ECO:0000259" key="2">
    <source>
        <dbReference type="SMART" id="SM00343"/>
    </source>
</evidence>
<name>A0A0N4XP19_NIPBR</name>
<dbReference type="GO" id="GO:0003676">
    <property type="term" value="F:nucleic acid binding"/>
    <property type="evidence" value="ECO:0007669"/>
    <property type="project" value="InterPro"/>
</dbReference>
<dbReference type="AlphaFoldDB" id="A0A0N4XP19"/>
<evidence type="ECO:0000313" key="5">
    <source>
        <dbReference type="WBParaSite" id="NBR_0000427101-mRNA-1"/>
    </source>
</evidence>
<dbReference type="InterPro" id="IPR001878">
    <property type="entry name" value="Znf_CCHC"/>
</dbReference>
<dbReference type="GO" id="GO:0008270">
    <property type="term" value="F:zinc ion binding"/>
    <property type="evidence" value="ECO:0007669"/>
    <property type="project" value="InterPro"/>
</dbReference>
<organism evidence="5">
    <name type="scientific">Nippostrongylus brasiliensis</name>
    <name type="common">Rat hookworm</name>
    <dbReference type="NCBI Taxonomy" id="27835"/>
    <lineage>
        <taxon>Eukaryota</taxon>
        <taxon>Metazoa</taxon>
        <taxon>Ecdysozoa</taxon>
        <taxon>Nematoda</taxon>
        <taxon>Chromadorea</taxon>
        <taxon>Rhabditida</taxon>
        <taxon>Rhabditina</taxon>
        <taxon>Rhabditomorpha</taxon>
        <taxon>Strongyloidea</taxon>
        <taxon>Heligmosomidae</taxon>
        <taxon>Nippostrongylus</taxon>
    </lineage>
</organism>
<dbReference type="SMART" id="SM00343">
    <property type="entry name" value="ZnF_C2HC"/>
    <property type="match status" value="2"/>
</dbReference>
<feature type="domain" description="CCHC-type" evidence="2">
    <location>
        <begin position="249"/>
        <end position="265"/>
    </location>
</feature>
<dbReference type="Gene3D" id="4.10.60.10">
    <property type="entry name" value="Zinc finger, CCHC-type"/>
    <property type="match status" value="1"/>
</dbReference>
<sequence>SEQTARPSLPPLQIPKFKGQPWEWDQFWGIFSSVVDSRRISKIEKLNYLIEALQGPARDAVQDLQITEAIDLLKNRFGSQDAIVGRLLSSMQTLNSRTTRLSDQRRILDKIASIVSQLRQKGEAVDTEQMKRTILGKFSEKIQRSVLKRRKSSSESWTTQDLLNELSNYFATEDDIQYCMGTVDDTGSKGRRTTEVKTPYWMNNPKAPKTMSSKQFPCFYCHRTDHIPINCKEFSTYAQRIEQMQRRNLCRNCGASSHSTHDCTRGDIQRSPLQEQDR</sequence>
<dbReference type="GO" id="GO:0019899">
    <property type="term" value="F:enzyme binding"/>
    <property type="evidence" value="ECO:0007669"/>
    <property type="project" value="UniProtKB-ARBA"/>
</dbReference>
<dbReference type="PANTHER" id="PTHR47331">
    <property type="entry name" value="PHD-TYPE DOMAIN-CONTAINING PROTEIN"/>
    <property type="match status" value="1"/>
</dbReference>
<proteinExistence type="predicted"/>
<evidence type="ECO:0000313" key="4">
    <source>
        <dbReference type="Proteomes" id="UP000271162"/>
    </source>
</evidence>
<keyword evidence="4" id="KW-1185">Reference proteome</keyword>
<evidence type="ECO:0000313" key="3">
    <source>
        <dbReference type="EMBL" id="VDL67861.1"/>
    </source>
</evidence>